<feature type="domain" description="Fimbrial-type adhesion" evidence="2">
    <location>
        <begin position="38"/>
        <end position="197"/>
    </location>
</feature>
<dbReference type="InterPro" id="IPR008966">
    <property type="entry name" value="Adhesion_dom_sf"/>
</dbReference>
<proteinExistence type="predicted"/>
<dbReference type="InterPro" id="IPR000259">
    <property type="entry name" value="Adhesion_dom_fimbrial"/>
</dbReference>
<comment type="caution">
    <text evidence="3">The sequence shown here is derived from an EMBL/GenBank/DDBJ whole genome shotgun (WGS) entry which is preliminary data.</text>
</comment>
<dbReference type="InterPro" id="IPR050263">
    <property type="entry name" value="Bact_Fimbrial_Adh_Pro"/>
</dbReference>
<keyword evidence="1" id="KW-0732">Signal</keyword>
<name>A0A5I1ZHN9_SALET</name>
<evidence type="ECO:0000259" key="2">
    <source>
        <dbReference type="Pfam" id="PF00419"/>
    </source>
</evidence>
<evidence type="ECO:0000313" key="3">
    <source>
        <dbReference type="EMBL" id="EBQ9435982.1"/>
    </source>
</evidence>
<organism evidence="3">
    <name type="scientific">Salmonella enterica subsp. enterica serovar Chester</name>
    <dbReference type="NCBI Taxonomy" id="149386"/>
    <lineage>
        <taxon>Bacteria</taxon>
        <taxon>Pseudomonadati</taxon>
        <taxon>Pseudomonadota</taxon>
        <taxon>Gammaproteobacteria</taxon>
        <taxon>Enterobacterales</taxon>
        <taxon>Enterobacteriaceae</taxon>
        <taxon>Salmonella</taxon>
    </lineage>
</organism>
<evidence type="ECO:0000256" key="1">
    <source>
        <dbReference type="SAM" id="SignalP"/>
    </source>
</evidence>
<dbReference type="RefSeq" id="WP_079975037.1">
    <property type="nucleotide sequence ID" value="NZ_MZBV01000015.1"/>
</dbReference>
<dbReference type="Pfam" id="PF00419">
    <property type="entry name" value="Fimbrial"/>
    <property type="match status" value="1"/>
</dbReference>
<dbReference type="Gene3D" id="2.60.40.1090">
    <property type="entry name" value="Fimbrial-type adhesion domain"/>
    <property type="match status" value="1"/>
</dbReference>
<dbReference type="AlphaFoldDB" id="A0A5I1ZHN9"/>
<feature type="chain" id="PRO_5030125757" evidence="1">
    <location>
        <begin position="25"/>
        <end position="197"/>
    </location>
</feature>
<dbReference type="PANTHER" id="PTHR33420:SF11">
    <property type="entry name" value="FIMBRIAL-LIKE PROTEIN"/>
    <property type="match status" value="1"/>
</dbReference>
<dbReference type="SUPFAM" id="SSF49401">
    <property type="entry name" value="Bacterial adhesins"/>
    <property type="match status" value="1"/>
</dbReference>
<accession>A0A5I1ZHN9</accession>
<dbReference type="PANTHER" id="PTHR33420">
    <property type="entry name" value="FIMBRIAL SUBUNIT ELFA-RELATED"/>
    <property type="match status" value="1"/>
</dbReference>
<protein>
    <submittedName>
        <fullName evidence="3">Fimbrial protein</fullName>
    </submittedName>
</protein>
<dbReference type="GO" id="GO:0009289">
    <property type="term" value="C:pilus"/>
    <property type="evidence" value="ECO:0007669"/>
    <property type="project" value="InterPro"/>
</dbReference>
<dbReference type="EMBL" id="AAGQQG010000008">
    <property type="protein sequence ID" value="EBQ9435982.1"/>
    <property type="molecule type" value="Genomic_DNA"/>
</dbReference>
<gene>
    <name evidence="3" type="ORF">DLR56_13525</name>
</gene>
<dbReference type="GO" id="GO:0043709">
    <property type="term" value="P:cell adhesion involved in single-species biofilm formation"/>
    <property type="evidence" value="ECO:0007669"/>
    <property type="project" value="TreeGrafter"/>
</dbReference>
<sequence>MRINTLILSALISGSMVGSTAALAAAPSGADYGHGTLHFTGSVINSPCSIAPGDEDIDVPLGQIANKVLEAGAGYSSTQPITIHLQNCDLQAHPGVTSGSGTVDYPDFSKVVVKFAGSPDAKNADLYANTGTAQGVGIRLMDTMAGNTPLAANAPSADHGLTTGDNILKFGARLEKNGDAVTTGTVAADVTYAMEYK</sequence>
<dbReference type="InterPro" id="IPR036937">
    <property type="entry name" value="Adhesion_dom_fimbrial_sf"/>
</dbReference>
<reference evidence="3" key="1">
    <citation type="submission" date="2018-05" db="EMBL/GenBank/DDBJ databases">
        <authorList>
            <person name="Ashton P.M."/>
            <person name="Dallman T."/>
            <person name="Nair S."/>
            <person name="De Pinna E."/>
            <person name="Peters T."/>
            <person name="Grant K."/>
        </authorList>
    </citation>
    <scope>NUCLEOTIDE SEQUENCE</scope>
    <source>
        <strain evidence="3">271128</strain>
    </source>
</reference>
<feature type="signal peptide" evidence="1">
    <location>
        <begin position="1"/>
        <end position="24"/>
    </location>
</feature>